<proteinExistence type="predicted"/>
<evidence type="ECO:0000313" key="2">
    <source>
        <dbReference type="EMBL" id="CAL1594525.1"/>
    </source>
</evidence>
<evidence type="ECO:0000313" key="3">
    <source>
        <dbReference type="Proteomes" id="UP001497482"/>
    </source>
</evidence>
<sequence length="156" mass="16706">MPRVSCTPSRSSRHVRSPSCSPPAASQSPAPIRAKRTGMKVLHPFSNGCRMSRCHSQCATRPPTQHHIARPSRKPPNRPSDDPRPEPPVASPYAAQHLSRTKCSSDTGSEVTTPPADAPRTVPNGCKMLQCDARVRNAGVTPARAGCRQNGVPTTT</sequence>
<accession>A0AAV2L2P5</accession>
<dbReference type="EMBL" id="OZ035842">
    <property type="protein sequence ID" value="CAL1594525.1"/>
    <property type="molecule type" value="Genomic_DNA"/>
</dbReference>
<feature type="compositionally biased region" description="Low complexity" evidence="1">
    <location>
        <begin position="17"/>
        <end position="31"/>
    </location>
</feature>
<keyword evidence="3" id="KW-1185">Reference proteome</keyword>
<reference evidence="2 3" key="1">
    <citation type="submission" date="2024-04" db="EMBL/GenBank/DDBJ databases">
        <authorList>
            <person name="Waldvogel A.-M."/>
            <person name="Schoenle A."/>
        </authorList>
    </citation>
    <scope>NUCLEOTIDE SEQUENCE [LARGE SCALE GENOMIC DNA]</scope>
</reference>
<protein>
    <submittedName>
        <fullName evidence="2">Uncharacterized protein</fullName>
    </submittedName>
</protein>
<organism evidence="2 3">
    <name type="scientific">Knipowitschia caucasica</name>
    <name type="common">Caucasian dwarf goby</name>
    <name type="synonym">Pomatoschistus caucasicus</name>
    <dbReference type="NCBI Taxonomy" id="637954"/>
    <lineage>
        <taxon>Eukaryota</taxon>
        <taxon>Metazoa</taxon>
        <taxon>Chordata</taxon>
        <taxon>Craniata</taxon>
        <taxon>Vertebrata</taxon>
        <taxon>Euteleostomi</taxon>
        <taxon>Actinopterygii</taxon>
        <taxon>Neopterygii</taxon>
        <taxon>Teleostei</taxon>
        <taxon>Neoteleostei</taxon>
        <taxon>Acanthomorphata</taxon>
        <taxon>Gobiaria</taxon>
        <taxon>Gobiiformes</taxon>
        <taxon>Gobioidei</taxon>
        <taxon>Gobiidae</taxon>
        <taxon>Gobiinae</taxon>
        <taxon>Knipowitschia</taxon>
    </lineage>
</organism>
<evidence type="ECO:0000256" key="1">
    <source>
        <dbReference type="SAM" id="MobiDB-lite"/>
    </source>
</evidence>
<feature type="compositionally biased region" description="Basic residues" evidence="1">
    <location>
        <begin position="67"/>
        <end position="76"/>
    </location>
</feature>
<feature type="region of interest" description="Disordered" evidence="1">
    <location>
        <begin position="1"/>
        <end position="39"/>
    </location>
</feature>
<dbReference type="AlphaFoldDB" id="A0AAV2L2P5"/>
<name>A0AAV2L2P5_KNICA</name>
<dbReference type="Proteomes" id="UP001497482">
    <property type="component" value="Chromosome 20"/>
</dbReference>
<feature type="compositionally biased region" description="Polar residues" evidence="1">
    <location>
        <begin position="101"/>
        <end position="112"/>
    </location>
</feature>
<gene>
    <name evidence="2" type="ORF">KC01_LOCUS23478</name>
</gene>
<feature type="compositionally biased region" description="Polar residues" evidence="1">
    <location>
        <begin position="54"/>
        <end position="63"/>
    </location>
</feature>
<feature type="region of interest" description="Disordered" evidence="1">
    <location>
        <begin position="54"/>
        <end position="124"/>
    </location>
</feature>